<organism evidence="3 4">
    <name type="scientific">Orbilia brochopaga</name>
    <dbReference type="NCBI Taxonomy" id="3140254"/>
    <lineage>
        <taxon>Eukaryota</taxon>
        <taxon>Fungi</taxon>
        <taxon>Dikarya</taxon>
        <taxon>Ascomycota</taxon>
        <taxon>Pezizomycotina</taxon>
        <taxon>Orbiliomycetes</taxon>
        <taxon>Orbiliales</taxon>
        <taxon>Orbiliaceae</taxon>
        <taxon>Orbilia</taxon>
    </lineage>
</organism>
<feature type="compositionally biased region" description="Acidic residues" evidence="1">
    <location>
        <begin position="74"/>
        <end position="86"/>
    </location>
</feature>
<feature type="region of interest" description="Disordered" evidence="1">
    <location>
        <begin position="295"/>
        <end position="328"/>
    </location>
</feature>
<feature type="compositionally biased region" description="Low complexity" evidence="1">
    <location>
        <begin position="607"/>
        <end position="621"/>
    </location>
</feature>
<feature type="region of interest" description="Disordered" evidence="1">
    <location>
        <begin position="436"/>
        <end position="477"/>
    </location>
</feature>
<feature type="compositionally biased region" description="Pro residues" evidence="1">
    <location>
        <begin position="452"/>
        <end position="466"/>
    </location>
</feature>
<feature type="domain" description="Putative zinc-finger" evidence="2">
    <location>
        <begin position="766"/>
        <end position="787"/>
    </location>
</feature>
<evidence type="ECO:0000259" key="2">
    <source>
        <dbReference type="Pfam" id="PF10650"/>
    </source>
</evidence>
<feature type="compositionally biased region" description="Polar residues" evidence="1">
    <location>
        <begin position="388"/>
        <end position="408"/>
    </location>
</feature>
<comment type="caution">
    <text evidence="3">The sequence shown here is derived from an EMBL/GenBank/DDBJ whole genome shotgun (WGS) entry which is preliminary data.</text>
</comment>
<dbReference type="AlphaFoldDB" id="A0AAV9VGM0"/>
<dbReference type="Pfam" id="PF10650">
    <property type="entry name" value="zf-C3H1"/>
    <property type="match status" value="1"/>
</dbReference>
<evidence type="ECO:0000313" key="4">
    <source>
        <dbReference type="Proteomes" id="UP001375240"/>
    </source>
</evidence>
<name>A0AAV9VGM0_9PEZI</name>
<feature type="region of interest" description="Disordered" evidence="1">
    <location>
        <begin position="388"/>
        <end position="417"/>
    </location>
</feature>
<accession>A0AAV9VGM0</accession>
<dbReference type="InterPro" id="IPR019607">
    <property type="entry name" value="Putative_zinc-finger_domain"/>
</dbReference>
<feature type="compositionally biased region" description="Pro residues" evidence="1">
    <location>
        <begin position="257"/>
        <end position="267"/>
    </location>
</feature>
<feature type="compositionally biased region" description="Polar residues" evidence="1">
    <location>
        <begin position="560"/>
        <end position="571"/>
    </location>
</feature>
<keyword evidence="4" id="KW-1185">Reference proteome</keyword>
<feature type="compositionally biased region" description="Basic and acidic residues" evidence="1">
    <location>
        <begin position="202"/>
        <end position="212"/>
    </location>
</feature>
<feature type="region of interest" description="Disordered" evidence="1">
    <location>
        <begin position="1"/>
        <end position="144"/>
    </location>
</feature>
<gene>
    <name evidence="3" type="primary">ZFC3H1</name>
    <name evidence="3" type="ORF">TWF696_001016</name>
</gene>
<sequence>MSTCPEVPSFSGIRVHPSAPKRAVPLRRPMPKARQASASASAPVNTKAAATPKDPLKPRLSSSSPVEPPHRDDGPEEGEISDEEDDHYSPAEATTPVHVPFVNPFEKATSSKPVPPNPPFVNADSKSKGGPLRKEQSSGNMSQTQDLQNMSILELRKSAQAAVMYLACSAKMSFDDIVSEGIDRRVVASYFSQLKLPMPTSEPRDTPLKEQPKPVSSGKAAAIDTSELQSAVSNSVQPAPINNTLVGISSTLGQPPSSLPPRPPPTLPIQSNNTPKPESVVSRFNQSLPGLNILQQANSPLSTPPPAQVDATAQDISSSSSQTNSVLTVGARNRKRPVAADFDTETKPASLTSKQARFGNRELLETSNLVFDVSDNEDGDHENSLIKQVSRVTSQTAAIPSRPDSTTPEDSEKINESIRLKEAEIELMRQKIKLMTRKRKLAGSGDSGSGPPTKPSTPLPSEPPVEPGSDKQTKLQQVQKLEQVEQFLHQTLDQIEAGNTQLEAAAAAAISASSTESTHTKLESTNLQPDQVIQTIEAEIQSSTQDGDVADKSIDINDVSLATSSNSQLTQSEKAASSEESYETAAIESEAVRSEDADDGQGEPMDLSDLSSASGDLNLALEGLENPLDSKGSGSDDISDDISSEDSLEDIEMLDGAGTDSVSSPMQEPEDESYDPESRELDIGEVSLPSGNAKLSQVQPLNIIEMGESTGTTGAKQEHKDPEFRPYQSALTGFKSFRYHPSYSRYVSQGFKSLTYSNHIDSELPICDFETRGGTCNDPQCRWQHFRQMALPESQILSELAEPDANLPDEDKEAYKSTLAQTISEQGDALAGDFEKVANNIVEYRRKQLGDPTRVLRNL</sequence>
<feature type="compositionally biased region" description="Low complexity" evidence="1">
    <location>
        <begin position="572"/>
        <end position="589"/>
    </location>
</feature>
<dbReference type="InterPro" id="IPR039278">
    <property type="entry name" value="Red1"/>
</dbReference>
<dbReference type="GO" id="GO:0005634">
    <property type="term" value="C:nucleus"/>
    <property type="evidence" value="ECO:0007669"/>
    <property type="project" value="TreeGrafter"/>
</dbReference>
<dbReference type="EMBL" id="JAVHNQ010000001">
    <property type="protein sequence ID" value="KAK6359887.1"/>
    <property type="molecule type" value="Genomic_DNA"/>
</dbReference>
<feature type="region of interest" description="Disordered" evidence="1">
    <location>
        <begin position="560"/>
        <end position="679"/>
    </location>
</feature>
<dbReference type="Proteomes" id="UP001375240">
    <property type="component" value="Unassembled WGS sequence"/>
</dbReference>
<evidence type="ECO:0000313" key="3">
    <source>
        <dbReference type="EMBL" id="KAK6359887.1"/>
    </source>
</evidence>
<feature type="compositionally biased region" description="Polar residues" evidence="1">
    <location>
        <begin position="269"/>
        <end position="282"/>
    </location>
</feature>
<feature type="region of interest" description="Disordered" evidence="1">
    <location>
        <begin position="246"/>
        <end position="282"/>
    </location>
</feature>
<feature type="compositionally biased region" description="Acidic residues" evidence="1">
    <location>
        <begin position="637"/>
        <end position="653"/>
    </location>
</feature>
<dbReference type="PANTHER" id="PTHR21563">
    <property type="entry name" value="ZINC FINGER C3H1 DOMAIN-CONTAINING PROTEIN"/>
    <property type="match status" value="1"/>
</dbReference>
<dbReference type="GO" id="GO:0000178">
    <property type="term" value="C:exosome (RNase complex)"/>
    <property type="evidence" value="ECO:0007669"/>
    <property type="project" value="TreeGrafter"/>
</dbReference>
<protein>
    <submittedName>
        <fullName evidence="3">Zinc finger, C3H1-type containing</fullName>
    </submittedName>
</protein>
<dbReference type="PANTHER" id="PTHR21563:SF3">
    <property type="entry name" value="ZINC FINGER C3H1 DOMAIN-CONTAINING PROTEIN"/>
    <property type="match status" value="1"/>
</dbReference>
<evidence type="ECO:0000256" key="1">
    <source>
        <dbReference type="SAM" id="MobiDB-lite"/>
    </source>
</evidence>
<proteinExistence type="predicted"/>
<feature type="region of interest" description="Disordered" evidence="1">
    <location>
        <begin position="197"/>
        <end position="222"/>
    </location>
</feature>
<reference evidence="3 4" key="1">
    <citation type="submission" date="2019-10" db="EMBL/GenBank/DDBJ databases">
        <authorList>
            <person name="Palmer J.M."/>
        </authorList>
    </citation>
    <scope>NUCLEOTIDE SEQUENCE [LARGE SCALE GENOMIC DNA]</scope>
    <source>
        <strain evidence="3 4">TWF696</strain>
    </source>
</reference>